<dbReference type="PANTHER" id="PTHR10780:SF18">
    <property type="entry name" value="LD43650P"/>
    <property type="match status" value="1"/>
</dbReference>
<evidence type="ECO:0000256" key="3">
    <source>
        <dbReference type="ARBA" id="ARBA00022692"/>
    </source>
</evidence>
<keyword evidence="8 9" id="KW-0472">Membrane</keyword>
<organism evidence="11 12">
    <name type="scientific">Aromia moschata</name>
    <dbReference type="NCBI Taxonomy" id="1265417"/>
    <lineage>
        <taxon>Eukaryota</taxon>
        <taxon>Metazoa</taxon>
        <taxon>Ecdysozoa</taxon>
        <taxon>Arthropoda</taxon>
        <taxon>Hexapoda</taxon>
        <taxon>Insecta</taxon>
        <taxon>Pterygota</taxon>
        <taxon>Neoptera</taxon>
        <taxon>Endopterygota</taxon>
        <taxon>Coleoptera</taxon>
        <taxon>Polyphaga</taxon>
        <taxon>Cucujiformia</taxon>
        <taxon>Chrysomeloidea</taxon>
        <taxon>Cerambycidae</taxon>
        <taxon>Cerambycinae</taxon>
        <taxon>Callichromatini</taxon>
        <taxon>Aromia</taxon>
    </lineage>
</organism>
<keyword evidence="5" id="KW-1000">Mitochondrion outer membrane</keyword>
<evidence type="ECO:0000256" key="4">
    <source>
        <dbReference type="ARBA" id="ARBA00022737"/>
    </source>
</evidence>
<evidence type="ECO:0000256" key="8">
    <source>
        <dbReference type="ARBA" id="ARBA00023136"/>
    </source>
</evidence>
<dbReference type="AlphaFoldDB" id="A0AAV8Y3I9"/>
<proteinExistence type="inferred from homology"/>
<comment type="caution">
    <text evidence="11">The sequence shown here is derived from an EMBL/GenBank/DDBJ whole genome shotgun (WGS) entry which is preliminary data.</text>
</comment>
<evidence type="ECO:0000256" key="6">
    <source>
        <dbReference type="ARBA" id="ARBA00022989"/>
    </source>
</evidence>
<dbReference type="EMBL" id="JAPWTK010000202">
    <property type="protein sequence ID" value="KAJ8945941.1"/>
    <property type="molecule type" value="Genomic_DNA"/>
</dbReference>
<keyword evidence="4" id="KW-0677">Repeat</keyword>
<evidence type="ECO:0000256" key="7">
    <source>
        <dbReference type="ARBA" id="ARBA00023128"/>
    </source>
</evidence>
<dbReference type="GO" id="GO:0005741">
    <property type="term" value="C:mitochondrial outer membrane"/>
    <property type="evidence" value="ECO:0007669"/>
    <property type="project" value="UniProtKB-SubCell"/>
</dbReference>
<dbReference type="PANTHER" id="PTHR10780">
    <property type="entry name" value="MITOCHONDRIAL CARRIER HOMOLOG"/>
    <property type="match status" value="1"/>
</dbReference>
<evidence type="ECO:0000313" key="12">
    <source>
        <dbReference type="Proteomes" id="UP001162162"/>
    </source>
</evidence>
<evidence type="ECO:0000256" key="2">
    <source>
        <dbReference type="ARBA" id="ARBA00006375"/>
    </source>
</evidence>
<evidence type="ECO:0000256" key="10">
    <source>
        <dbReference type="RuleBase" id="RU000488"/>
    </source>
</evidence>
<reference evidence="11" key="1">
    <citation type="journal article" date="2023" name="Insect Mol. Biol.">
        <title>Genome sequencing provides insights into the evolution of gene families encoding plant cell wall-degrading enzymes in longhorned beetles.</title>
        <authorList>
            <person name="Shin N.R."/>
            <person name="Okamura Y."/>
            <person name="Kirsch R."/>
            <person name="Pauchet Y."/>
        </authorList>
    </citation>
    <scope>NUCLEOTIDE SEQUENCE</scope>
    <source>
        <strain evidence="11">AMC_N1</strain>
    </source>
</reference>
<keyword evidence="10" id="KW-0813">Transport</keyword>
<keyword evidence="3 9" id="KW-0812">Transmembrane</keyword>
<keyword evidence="12" id="KW-1185">Reference proteome</keyword>
<dbReference type="SUPFAM" id="SSF103506">
    <property type="entry name" value="Mitochondrial carrier"/>
    <property type="match status" value="1"/>
</dbReference>
<evidence type="ECO:0000313" key="11">
    <source>
        <dbReference type="EMBL" id="KAJ8945941.1"/>
    </source>
</evidence>
<protein>
    <submittedName>
        <fullName evidence="11">Uncharacterized protein</fullName>
    </submittedName>
</protein>
<name>A0AAV8Y3I9_9CUCU</name>
<keyword evidence="6" id="KW-1133">Transmembrane helix</keyword>
<dbReference type="PROSITE" id="PS50920">
    <property type="entry name" value="SOLCAR"/>
    <property type="match status" value="1"/>
</dbReference>
<evidence type="ECO:0000256" key="1">
    <source>
        <dbReference type="ARBA" id="ARBA00004374"/>
    </source>
</evidence>
<evidence type="ECO:0000256" key="9">
    <source>
        <dbReference type="PROSITE-ProRule" id="PRU00282"/>
    </source>
</evidence>
<comment type="subcellular location">
    <subcellularLocation>
        <location evidence="1">Mitochondrion outer membrane</location>
        <topology evidence="1">Multi-pass membrane protein</topology>
    </subcellularLocation>
</comment>
<dbReference type="Pfam" id="PF00153">
    <property type="entry name" value="Mito_carr"/>
    <property type="match status" value="1"/>
</dbReference>
<dbReference type="Proteomes" id="UP001162162">
    <property type="component" value="Unassembled WGS sequence"/>
</dbReference>
<sequence length="274" mass="30526">MSKQKENKWSNYALRIIINTASHPFEYAKVLIQIGYEPIAPRPAKTFFGKPALKLPNIFEYVKHIKSVDGFTGCYNGLAPKVCGNLLSAIATQKLLDYLEPPKDDEDDLEEEITEEQKRERFLKSVKCDIITHTAAIVISQPFHVITVRMMAHGIYSSLKEIYNQNGILGFFSGLLPRLLGDICSLLLASVSGDGDHLPLPGGFQLHGHHAFRPDGRVAPFMPHYGSWLDCWADLASRNQLKRGSSLLVRYYVGPSVVIGGRAMPFPKDSKAIS</sequence>
<dbReference type="InterPro" id="IPR018108">
    <property type="entry name" value="MCP_transmembrane"/>
</dbReference>
<keyword evidence="7" id="KW-0496">Mitochondrion</keyword>
<gene>
    <name evidence="11" type="ORF">NQ318_016769</name>
</gene>
<accession>A0AAV8Y3I9</accession>
<dbReference type="Gene3D" id="1.50.40.10">
    <property type="entry name" value="Mitochondrial carrier domain"/>
    <property type="match status" value="1"/>
</dbReference>
<dbReference type="InterPro" id="IPR023395">
    <property type="entry name" value="MCP_dom_sf"/>
</dbReference>
<evidence type="ECO:0000256" key="5">
    <source>
        <dbReference type="ARBA" id="ARBA00022787"/>
    </source>
</evidence>
<comment type="similarity">
    <text evidence="2 10">Belongs to the mitochondrial carrier (TC 2.A.29) family.</text>
</comment>
<feature type="repeat" description="Solcar" evidence="9">
    <location>
        <begin position="120"/>
        <end position="199"/>
    </location>
</feature>